<dbReference type="InterPro" id="IPR007658">
    <property type="entry name" value="DUF594"/>
</dbReference>
<protein>
    <recommendedName>
        <fullName evidence="2">DUF4220 domain-containing protein</fullName>
    </recommendedName>
</protein>
<feature type="transmembrane region" description="Helical" evidence="1">
    <location>
        <begin position="46"/>
        <end position="68"/>
    </location>
</feature>
<proteinExistence type="predicted"/>
<dbReference type="Pfam" id="PF13968">
    <property type="entry name" value="DUF4220"/>
    <property type="match status" value="1"/>
</dbReference>
<organism evidence="3 4">
    <name type="scientific">Paspalum notatum var. saurae</name>
    <dbReference type="NCBI Taxonomy" id="547442"/>
    <lineage>
        <taxon>Eukaryota</taxon>
        <taxon>Viridiplantae</taxon>
        <taxon>Streptophyta</taxon>
        <taxon>Embryophyta</taxon>
        <taxon>Tracheophyta</taxon>
        <taxon>Spermatophyta</taxon>
        <taxon>Magnoliopsida</taxon>
        <taxon>Liliopsida</taxon>
        <taxon>Poales</taxon>
        <taxon>Poaceae</taxon>
        <taxon>PACMAD clade</taxon>
        <taxon>Panicoideae</taxon>
        <taxon>Andropogonodae</taxon>
        <taxon>Paspaleae</taxon>
        <taxon>Paspalinae</taxon>
        <taxon>Paspalum</taxon>
    </lineage>
</organism>
<keyword evidence="1" id="KW-0472">Membrane</keyword>
<evidence type="ECO:0000256" key="1">
    <source>
        <dbReference type="SAM" id="Phobius"/>
    </source>
</evidence>
<dbReference type="InterPro" id="IPR025315">
    <property type="entry name" value="DUF4220"/>
</dbReference>
<name>A0AAQ3PNN6_PASNO</name>
<feature type="transmembrane region" description="Helical" evidence="1">
    <location>
        <begin position="374"/>
        <end position="395"/>
    </location>
</feature>
<evidence type="ECO:0000313" key="4">
    <source>
        <dbReference type="Proteomes" id="UP001341281"/>
    </source>
</evidence>
<dbReference type="EMBL" id="CP144745">
    <property type="protein sequence ID" value="WVZ50196.1"/>
    <property type="molecule type" value="Genomic_DNA"/>
</dbReference>
<dbReference type="Pfam" id="PF04578">
    <property type="entry name" value="DUF594"/>
    <property type="match status" value="1"/>
</dbReference>
<feature type="domain" description="DUF4220" evidence="2">
    <location>
        <begin position="82"/>
        <end position="441"/>
    </location>
</feature>
<dbReference type="PANTHER" id="PTHR31325">
    <property type="entry name" value="OS01G0798800 PROTEIN-RELATED"/>
    <property type="match status" value="1"/>
</dbReference>
<feature type="transmembrane region" description="Helical" evidence="1">
    <location>
        <begin position="336"/>
        <end position="359"/>
    </location>
</feature>
<evidence type="ECO:0000259" key="2">
    <source>
        <dbReference type="Pfam" id="PF13968"/>
    </source>
</evidence>
<dbReference type="Proteomes" id="UP001341281">
    <property type="component" value="Chromosome 01"/>
</dbReference>
<evidence type="ECO:0000313" key="3">
    <source>
        <dbReference type="EMBL" id="WVZ50196.1"/>
    </source>
</evidence>
<feature type="transmembrane region" description="Helical" evidence="1">
    <location>
        <begin position="165"/>
        <end position="183"/>
    </location>
</feature>
<keyword evidence="4" id="KW-1185">Reference proteome</keyword>
<gene>
    <name evidence="3" type="ORF">U9M48_001473</name>
</gene>
<sequence length="764" mass="87137">MGMPRPINEVDMIEAEDFLIKVLEEFKSRVAYHLELQHAKELWDAWEMHCLILLSLSLQVFLFLTADLRRRSASCVVRTVLWLAYLLADIVAIFVLGHLAVHEQGPSHELMLFWAPFVLVHLGGQDNITAFSKQDNELWLRHLLNLVTQTTVAVYVVSKSSWPDARIRAAMMLMFLSGFLKYAGRTYCLYSSCPTTLRAASLDSLSDKVRRLRKINAQSAGGIDLTTVFERMFDGDKCWEDISEQQFRLRQADDIMSVDAPVNNVAAIETMATVWEVLERFKSSPDRHMAYQYISYLLVQSYRFLYTKEPLFIMLINVVSNIPNCIERWYPLVHGIFLFVLACPLFHDISALIALVLFADAEKEGHYSRVDVTVTYILLVGAIVLDLLPALTSIVSYARKPFRPRTVAKFVHLCAISCIDPPGWLARKQWSEELAQYSMVQRYTAGSTQGYSASAWMVSFAKWTGRHLGSSASAWCVEFFEVTRTPVTDHLKLVVIDKLFLQASTQEWDFASSRGERAIRKWMGMDRNQVPEPGQSGYALHKSVSSTVDFPTSVLICHIATDICYFSDDGKGCGTEPNELKKKKSRELSYYIMYLVFKCNVMLTTNSRFVHQRTHGELTKFLLAQQSPHITIDEKKAIGQVFEGMMKQEYDVAWQAQGRKNEIYANKDDATTSNRIKEFQQTMDEALGSVMPRAYAVAQELITINNEDERWDLISDLWLEMLFYTAPRCGAAFHYEHLSTGGEFITHVLLLMRNLGPFLPMPGA</sequence>
<dbReference type="AlphaFoldDB" id="A0AAQ3PNN6"/>
<reference evidence="3 4" key="1">
    <citation type="submission" date="2024-02" db="EMBL/GenBank/DDBJ databases">
        <title>High-quality chromosome-scale genome assembly of Pensacola bahiagrass (Paspalum notatum Flugge var. saurae).</title>
        <authorList>
            <person name="Vega J.M."/>
            <person name="Podio M."/>
            <person name="Orjuela J."/>
            <person name="Siena L.A."/>
            <person name="Pessino S.C."/>
            <person name="Combes M.C."/>
            <person name="Mariac C."/>
            <person name="Albertini E."/>
            <person name="Pupilli F."/>
            <person name="Ortiz J.P.A."/>
            <person name="Leblanc O."/>
        </authorList>
    </citation>
    <scope>NUCLEOTIDE SEQUENCE [LARGE SCALE GENOMIC DNA]</scope>
    <source>
        <strain evidence="3">R1</strain>
        <tissue evidence="3">Leaf</tissue>
    </source>
</reference>
<keyword evidence="1" id="KW-1133">Transmembrane helix</keyword>
<feature type="transmembrane region" description="Helical" evidence="1">
    <location>
        <begin position="80"/>
        <end position="101"/>
    </location>
</feature>
<keyword evidence="1" id="KW-0812">Transmembrane</keyword>
<accession>A0AAQ3PNN6</accession>